<accession>A0A9P5XYP6</accession>
<reference evidence="3" key="1">
    <citation type="submission" date="2020-11" db="EMBL/GenBank/DDBJ databases">
        <authorList>
            <consortium name="DOE Joint Genome Institute"/>
            <person name="Ahrendt S."/>
            <person name="Riley R."/>
            <person name="Andreopoulos W."/>
            <person name="Labutti K."/>
            <person name="Pangilinan J."/>
            <person name="Ruiz-Duenas F.J."/>
            <person name="Barrasa J.M."/>
            <person name="Sanchez-Garcia M."/>
            <person name="Camarero S."/>
            <person name="Miyauchi S."/>
            <person name="Serrano A."/>
            <person name="Linde D."/>
            <person name="Babiker R."/>
            <person name="Drula E."/>
            <person name="Ayuso-Fernandez I."/>
            <person name="Pacheco R."/>
            <person name="Padilla G."/>
            <person name="Ferreira P."/>
            <person name="Barriuso J."/>
            <person name="Kellner H."/>
            <person name="Castanera R."/>
            <person name="Alfaro M."/>
            <person name="Ramirez L."/>
            <person name="Pisabarro A.G."/>
            <person name="Kuo A."/>
            <person name="Tritt A."/>
            <person name="Lipzen A."/>
            <person name="He G."/>
            <person name="Yan M."/>
            <person name="Ng V."/>
            <person name="Cullen D."/>
            <person name="Martin F."/>
            <person name="Rosso M.-N."/>
            <person name="Henrissat B."/>
            <person name="Hibbett D."/>
            <person name="Martinez A.T."/>
            <person name="Grigoriev I.V."/>
        </authorList>
    </citation>
    <scope>NUCLEOTIDE SEQUENCE</scope>
    <source>
        <strain evidence="3">CBS 247.69</strain>
    </source>
</reference>
<protein>
    <submittedName>
        <fullName evidence="3">Uncharacterized protein</fullName>
    </submittedName>
</protein>
<proteinExistence type="predicted"/>
<dbReference type="Proteomes" id="UP000807353">
    <property type="component" value="Unassembled WGS sequence"/>
</dbReference>
<name>A0A9P5XYP6_9AGAR</name>
<evidence type="ECO:0000256" key="2">
    <source>
        <dbReference type="SAM" id="Phobius"/>
    </source>
</evidence>
<organism evidence="3 4">
    <name type="scientific">Collybia nuda</name>
    <dbReference type="NCBI Taxonomy" id="64659"/>
    <lineage>
        <taxon>Eukaryota</taxon>
        <taxon>Fungi</taxon>
        <taxon>Dikarya</taxon>
        <taxon>Basidiomycota</taxon>
        <taxon>Agaricomycotina</taxon>
        <taxon>Agaricomycetes</taxon>
        <taxon>Agaricomycetidae</taxon>
        <taxon>Agaricales</taxon>
        <taxon>Tricholomatineae</taxon>
        <taxon>Clitocybaceae</taxon>
        <taxon>Collybia</taxon>
    </lineage>
</organism>
<gene>
    <name evidence="3" type="ORF">BDZ94DRAFT_1311692</name>
</gene>
<feature type="compositionally biased region" description="Polar residues" evidence="1">
    <location>
        <begin position="147"/>
        <end position="176"/>
    </location>
</feature>
<dbReference type="AlphaFoldDB" id="A0A9P5XYP6"/>
<evidence type="ECO:0000256" key="1">
    <source>
        <dbReference type="SAM" id="MobiDB-lite"/>
    </source>
</evidence>
<sequence length="216" mass="23818">MAPFFVNPRWKRGWEVSQDFPHSASMTKYIYLPEADTAAYISTVTDLVTEIGAAQIFTVTDHVTETRITNPTGIKTQRVPSPTTLTYTPTYTTIIMLFTSAPVGSMGVAAKANTKVIVPSVISAAIAVLALSFLARCIIRRRRQQYQKDNSQDTNAYPFSGPDTLTTPALSISPLKSRNVERHNESPTITARPTYSDDPPPQYSWNIGMPMGVSEK</sequence>
<feature type="transmembrane region" description="Helical" evidence="2">
    <location>
        <begin position="116"/>
        <end position="139"/>
    </location>
</feature>
<comment type="caution">
    <text evidence="3">The sequence shown here is derived from an EMBL/GenBank/DDBJ whole genome shotgun (WGS) entry which is preliminary data.</text>
</comment>
<keyword evidence="4" id="KW-1185">Reference proteome</keyword>
<evidence type="ECO:0000313" key="4">
    <source>
        <dbReference type="Proteomes" id="UP000807353"/>
    </source>
</evidence>
<keyword evidence="2" id="KW-1133">Transmembrane helix</keyword>
<feature type="region of interest" description="Disordered" evidence="1">
    <location>
        <begin position="145"/>
        <end position="216"/>
    </location>
</feature>
<evidence type="ECO:0000313" key="3">
    <source>
        <dbReference type="EMBL" id="KAF9460232.1"/>
    </source>
</evidence>
<dbReference type="EMBL" id="MU150302">
    <property type="protein sequence ID" value="KAF9460232.1"/>
    <property type="molecule type" value="Genomic_DNA"/>
</dbReference>
<keyword evidence="2" id="KW-0472">Membrane</keyword>
<keyword evidence="2" id="KW-0812">Transmembrane</keyword>
<feature type="transmembrane region" description="Helical" evidence="2">
    <location>
        <begin position="91"/>
        <end position="110"/>
    </location>
</feature>